<dbReference type="GO" id="GO:0005829">
    <property type="term" value="C:cytosol"/>
    <property type="evidence" value="ECO:0007669"/>
    <property type="project" value="TreeGrafter"/>
</dbReference>
<dbReference type="AlphaFoldDB" id="A0A9C7PRT6"/>
<comment type="similarity">
    <text evidence="1">Belongs to the TIP41 family.</text>
</comment>
<name>A0A9C7PRT6_9RHOD</name>
<evidence type="ECO:0008006" key="4">
    <source>
        <dbReference type="Google" id="ProtNLM"/>
    </source>
</evidence>
<proteinExistence type="inferred from homology"/>
<sequence length="264" mass="30823">MTLATHEVCQTPSYCLYSEGKGIQIDGWSIAVTEGPILSSNEVETWQSRLSLKLPTMVFGQNTLSFLWNGERKFYFSAFDGLQTVSHESPSLRVKPAALWEDKQSTFDSPATNYDWTFSTNYGGTWLLEGEETTLSATQSYLDWPLLRREDIPLLFFKELSLFEDELDDQGISSLSVRLRVMSSFFYVLCRFWLRVDNVHFRLCDTRVYHRWKTNVVIREYSEQEATFEQVAKLGIDSRWFTNSDFMQKILPVTKKSAYRYYVK</sequence>
<comment type="caution">
    <text evidence="2">The sequence shown here is derived from an EMBL/GenBank/DDBJ whole genome shotgun (WGS) entry which is preliminary data.</text>
</comment>
<dbReference type="EMBL" id="BQMJ01000008">
    <property type="protein sequence ID" value="GJQ09350.1"/>
    <property type="molecule type" value="Genomic_DNA"/>
</dbReference>
<accession>A0A9C7PRT6</accession>
<organism evidence="2 3">
    <name type="scientific">Galdieria partita</name>
    <dbReference type="NCBI Taxonomy" id="83374"/>
    <lineage>
        <taxon>Eukaryota</taxon>
        <taxon>Rhodophyta</taxon>
        <taxon>Bangiophyceae</taxon>
        <taxon>Galdieriales</taxon>
        <taxon>Galdieriaceae</taxon>
        <taxon>Galdieria</taxon>
    </lineage>
</organism>
<gene>
    <name evidence="2" type="ORF">GpartN1_g1141.t1</name>
</gene>
<protein>
    <recommendedName>
        <fullName evidence="4">TIP41-like protein</fullName>
    </recommendedName>
</protein>
<dbReference type="PANTHER" id="PTHR21021:SF16">
    <property type="entry name" value="TIP41-LIKE PROTEIN"/>
    <property type="match status" value="1"/>
</dbReference>
<reference evidence="2" key="2">
    <citation type="submission" date="2022-01" db="EMBL/GenBank/DDBJ databases">
        <authorList>
            <person name="Hirooka S."/>
            <person name="Miyagishima S.Y."/>
        </authorList>
    </citation>
    <scope>NUCLEOTIDE SEQUENCE</scope>
    <source>
        <strain evidence="2">NBRC 102759</strain>
    </source>
</reference>
<keyword evidence="3" id="KW-1185">Reference proteome</keyword>
<dbReference type="PANTHER" id="PTHR21021">
    <property type="entry name" value="GAF/PUTATIVE CYTOSKELETAL PROTEIN"/>
    <property type="match status" value="1"/>
</dbReference>
<dbReference type="GO" id="GO:0031929">
    <property type="term" value="P:TOR signaling"/>
    <property type="evidence" value="ECO:0007669"/>
    <property type="project" value="TreeGrafter"/>
</dbReference>
<dbReference type="Pfam" id="PF04176">
    <property type="entry name" value="TIP41"/>
    <property type="match status" value="1"/>
</dbReference>
<evidence type="ECO:0000256" key="1">
    <source>
        <dbReference type="ARBA" id="ARBA00006658"/>
    </source>
</evidence>
<dbReference type="Proteomes" id="UP001061958">
    <property type="component" value="Unassembled WGS sequence"/>
</dbReference>
<dbReference type="OrthoDB" id="10253878at2759"/>
<evidence type="ECO:0000313" key="2">
    <source>
        <dbReference type="EMBL" id="GJQ09350.1"/>
    </source>
</evidence>
<dbReference type="InterPro" id="IPR051330">
    <property type="entry name" value="Phosphatase_reg/MetRdx"/>
</dbReference>
<evidence type="ECO:0000313" key="3">
    <source>
        <dbReference type="Proteomes" id="UP001061958"/>
    </source>
</evidence>
<dbReference type="InterPro" id="IPR007303">
    <property type="entry name" value="TIP41-like"/>
</dbReference>
<reference evidence="2" key="1">
    <citation type="journal article" date="2022" name="Proc. Natl. Acad. Sci. U.S.A.">
        <title>Life cycle and functional genomics of the unicellular red alga Galdieria for elucidating algal and plant evolution and industrial use.</title>
        <authorList>
            <person name="Hirooka S."/>
            <person name="Itabashi T."/>
            <person name="Ichinose T.M."/>
            <person name="Onuma R."/>
            <person name="Fujiwara T."/>
            <person name="Yamashita S."/>
            <person name="Jong L.W."/>
            <person name="Tomita R."/>
            <person name="Iwane A.H."/>
            <person name="Miyagishima S.Y."/>
        </authorList>
    </citation>
    <scope>NUCLEOTIDE SEQUENCE</scope>
    <source>
        <strain evidence="2">NBRC 102759</strain>
    </source>
</reference>